<accession>A0ABM1A7C2</accession>
<feature type="region of interest" description="Disordered" evidence="1">
    <location>
        <begin position="63"/>
        <end position="85"/>
    </location>
</feature>
<feature type="region of interest" description="Disordered" evidence="1">
    <location>
        <begin position="1354"/>
        <end position="1423"/>
    </location>
</feature>
<organism evidence="3 4">
    <name type="scientific">Aplysia californica</name>
    <name type="common">California sea hare</name>
    <dbReference type="NCBI Taxonomy" id="6500"/>
    <lineage>
        <taxon>Eukaryota</taxon>
        <taxon>Metazoa</taxon>
        <taxon>Spiralia</taxon>
        <taxon>Lophotrochozoa</taxon>
        <taxon>Mollusca</taxon>
        <taxon>Gastropoda</taxon>
        <taxon>Heterobranchia</taxon>
        <taxon>Euthyneura</taxon>
        <taxon>Tectipleura</taxon>
        <taxon>Aplysiida</taxon>
        <taxon>Aplysioidea</taxon>
        <taxon>Aplysiidae</taxon>
        <taxon>Aplysia</taxon>
    </lineage>
</organism>
<keyword evidence="2" id="KW-0472">Membrane</keyword>
<feature type="compositionally biased region" description="Basic and acidic residues" evidence="1">
    <location>
        <begin position="1365"/>
        <end position="1376"/>
    </location>
</feature>
<feature type="compositionally biased region" description="Polar residues" evidence="1">
    <location>
        <begin position="703"/>
        <end position="715"/>
    </location>
</feature>
<feature type="compositionally biased region" description="Polar residues" evidence="1">
    <location>
        <begin position="1354"/>
        <end position="1364"/>
    </location>
</feature>
<feature type="region of interest" description="Disordered" evidence="1">
    <location>
        <begin position="162"/>
        <end position="337"/>
    </location>
</feature>
<feature type="region of interest" description="Disordered" evidence="1">
    <location>
        <begin position="1668"/>
        <end position="1829"/>
    </location>
</feature>
<feature type="compositionally biased region" description="Polar residues" evidence="1">
    <location>
        <begin position="1377"/>
        <end position="1386"/>
    </location>
</feature>
<feature type="compositionally biased region" description="Polar residues" evidence="1">
    <location>
        <begin position="1599"/>
        <end position="1650"/>
    </location>
</feature>
<feature type="compositionally biased region" description="Low complexity" evidence="1">
    <location>
        <begin position="644"/>
        <end position="656"/>
    </location>
</feature>
<keyword evidence="3" id="KW-1185">Reference proteome</keyword>
<feature type="compositionally biased region" description="Low complexity" evidence="1">
    <location>
        <begin position="392"/>
        <end position="416"/>
    </location>
</feature>
<feature type="compositionally biased region" description="Acidic residues" evidence="1">
    <location>
        <begin position="1157"/>
        <end position="1176"/>
    </location>
</feature>
<feature type="compositionally biased region" description="Polar residues" evidence="1">
    <location>
        <begin position="557"/>
        <end position="584"/>
    </location>
</feature>
<feature type="region of interest" description="Disordered" evidence="1">
    <location>
        <begin position="1318"/>
        <end position="1340"/>
    </location>
</feature>
<feature type="region of interest" description="Disordered" evidence="1">
    <location>
        <begin position="1114"/>
        <end position="1136"/>
    </location>
</feature>
<feature type="region of interest" description="Disordered" evidence="1">
    <location>
        <begin position="975"/>
        <end position="1038"/>
    </location>
</feature>
<feature type="compositionally biased region" description="Basic and acidic residues" evidence="1">
    <location>
        <begin position="993"/>
        <end position="1002"/>
    </location>
</feature>
<feature type="compositionally biased region" description="Polar residues" evidence="1">
    <location>
        <begin position="1668"/>
        <end position="1690"/>
    </location>
</feature>
<feature type="compositionally biased region" description="Polar residues" evidence="1">
    <location>
        <begin position="1003"/>
        <end position="1038"/>
    </location>
</feature>
<feature type="region of interest" description="Disordered" evidence="1">
    <location>
        <begin position="1"/>
        <end position="21"/>
    </location>
</feature>
<feature type="region of interest" description="Disordered" evidence="1">
    <location>
        <begin position="352"/>
        <end position="592"/>
    </location>
</feature>
<keyword evidence="2" id="KW-1133">Transmembrane helix</keyword>
<feature type="compositionally biased region" description="Acidic residues" evidence="1">
    <location>
        <begin position="1765"/>
        <end position="1784"/>
    </location>
</feature>
<feature type="compositionally biased region" description="Basic and acidic residues" evidence="1">
    <location>
        <begin position="1755"/>
        <end position="1764"/>
    </location>
</feature>
<keyword evidence="2" id="KW-0812">Transmembrane</keyword>
<name>A0ABM1A7C2_APLCA</name>
<feature type="compositionally biased region" description="Polar residues" evidence="1">
    <location>
        <begin position="523"/>
        <end position="538"/>
    </location>
</feature>
<evidence type="ECO:0000256" key="2">
    <source>
        <dbReference type="SAM" id="Phobius"/>
    </source>
</evidence>
<proteinExistence type="predicted"/>
<feature type="transmembrane region" description="Helical" evidence="2">
    <location>
        <begin position="1972"/>
        <end position="1990"/>
    </location>
</feature>
<feature type="compositionally biased region" description="Basic and acidic residues" evidence="1">
    <location>
        <begin position="1583"/>
        <end position="1593"/>
    </location>
</feature>
<feature type="compositionally biased region" description="Basic and acidic residues" evidence="1">
    <location>
        <begin position="1394"/>
        <end position="1406"/>
    </location>
</feature>
<feature type="region of interest" description="Disordered" evidence="1">
    <location>
        <begin position="1149"/>
        <end position="1194"/>
    </location>
</feature>
<feature type="region of interest" description="Disordered" evidence="1">
    <location>
        <begin position="622"/>
        <end position="730"/>
    </location>
</feature>
<sequence length="1992" mass="217625">MRPHHHRYNQSGFDAEDGQMRPKHLRGFVAESRQMRPPHKGFEGEHGRMRPTHHFVPHKGFEAEDGQMRPSHKGFEAEDGQMRPPHLPHRGYEAEDGYPLAGQHEPPQPIEAADGSLWIRIPRAPRSCPLSSPAVRRAMTSASPDVTSPIRQHFQQHLRMSSPAPGNIFPNFRANNNNYTEPESEEETIQVIKLQAPPKRRGKRLMSDSDSQSSASASASSSVSSTPSKDASILIGQSQDPPGTPGKTGRAAFGSPVKNSRLNILGDFSASLEDSNRSPKRLKSDFGPLPSPVRFSRLASEPRGHERSMTAQQDKSSPKEILSKRVGCGSSTAATAAVSATATATLFPGTLHAEGISSRPGFNLPIDSGPRPFQTPPPPPLSNIADRSSELSTRSPRPILTPTRTPSSPRPTLTPTRQPPEPSRYPTTPTQPKSGDPLPININSQLPKTPASAPIFNPHNQRHHLSPPPCGASGDVINSYDVVGKPLNSTSSTRGIRIDEREEGLPDDSSTVETAINDAPLSHNISDTEVRSQNSASEEGTKRKETDVRAVEKPASSIVTSSDATTTNSMTSSDTINNVTSQDTPKVLRIRRKKQEPTVFVFPDVTTPPEQRKDEVDGFETQMDMDVGGDSWVGWTPQFGSHAPSSSFSSSSSSPFHHQGQHLGKNSASLSTPTRGFHGFSGHQQDQQSFHQSFQQSSEQSFPPSVSLSRNTHASQRVPPRNHVTSQEGDLTYDSQRRFIWEGEESTHMLQARNRFNFDLQSDLHKSGKQNVLYSRGEQSGADNRGVLSRPEEVLDTSEPENVVHILEAGSEGGSDDGGVGLHEFLSGERGSIERVGEYSGGVLRHNAAEESYIVRTRADTNVSCVISLSELSGSSMSCEDEGHDDDDDDDYNSDDNDDCVPSFSRSRARRPWDETDGDGGGNPEAGGEKITQKMIVEGQLRAQPEALASDVKTSVENDVSKTCASKRDEVIFVFPDTPGGSGEEGETTSLTERLRVGEKSGTESAQSLSFKKPHSNITSSDEHCQNSQKYPKNESQILTDPNVIFSGQQREVMSPKPRSEHIRGEHVLIDCQNNGGPGFDSGLQPRLVLSNKNSSDHRGAGVSHGYDMCNSSGESTGFVSQRGFEPRTSGQNRNTNAAKYHHNTQIQLMMGGPCGSDDDYNDTDEVDGLGDDEGDNGNTPTSSTSSSSSSSSATSSVAIADIDDSSVVHILDNPARAGTTIKPLKHQPAQRVVQQNDDSIVSIFSESPLADKLTQAQQVQHVQQNEDSVVSIFSQTPLVESKKSPTLATVSVTHPHEIHELPKPDSSDIVSIFTEDSSKVSRQHDVTRQRSDLRVSQISEDSKDISIVKNLSQRLTKSSSSENALRDSVDSENPHHSSSFMASSHGTHKTRAGNKEGRIETETFRRRGSLQPPTPTKPIHRTCSDNTLLLADGAFFKPDQKSCTWPLDRHQRRVGLTNSPSRRKRLEHPTVYSRSLYTDGYRLSPKPSETDMRRNVQGCYFPTTPEDRRVHFYLGDSASPDGGASDRGQFVSPVRGDRFGRGGSVSPLSFGTTASQRFSQSCRSWEMGPSEWEMGPLGRGKGPSEAEKDILAWEKGPSANQAPPTPTRLSPSAFSNKDSLRVTSPRSQLPVQVSVTSKSPTITSLRPATSHSIVKDTLTRIQHTLADTSTEQAPPSPGLTRNKTSAVTSSREDRVMTSPKKKSRLKFHRPWVSPTKDEEHVTSGDQSGCPEAGEFAEKTEDLGENITSDPGQTSRERNRQQKEEDGDENDNTGEGKEEEESEEENLRRQQLYHHAQRSRSLIETSPSKSGPHRRTAPRSISEPRWNKRHSDGDWALRFLEQTTIPELTSSSTPSPLRSRESLMTPSVSGSCRSEEFRSASRRGGLRQRDVVLTPSDQGQPGTTAGRSPVASAPRQTPDSGSVRREEPTCECARIERQILTSAVDMFRWVVIVIVIIESVVVIVIVIVRVMVIVIVIVIVSVSVSVIGIVPG</sequence>
<feature type="compositionally biased region" description="Basic and acidic residues" evidence="1">
    <location>
        <begin position="1318"/>
        <end position="1334"/>
    </location>
</feature>
<reference evidence="4" key="1">
    <citation type="submission" date="2025-08" db="UniProtKB">
        <authorList>
            <consortium name="RefSeq"/>
        </authorList>
    </citation>
    <scope>IDENTIFICATION</scope>
</reference>
<feature type="compositionally biased region" description="Low complexity" evidence="1">
    <location>
        <begin position="1177"/>
        <end position="1194"/>
    </location>
</feature>
<evidence type="ECO:0000313" key="4">
    <source>
        <dbReference type="RefSeq" id="XP_012942256.2"/>
    </source>
</evidence>
<feature type="compositionally biased region" description="Polar residues" evidence="1">
    <location>
        <begin position="664"/>
        <end position="674"/>
    </location>
</feature>
<feature type="transmembrane region" description="Helical" evidence="2">
    <location>
        <begin position="1946"/>
        <end position="1967"/>
    </location>
</feature>
<feature type="region of interest" description="Disordered" evidence="1">
    <location>
        <begin position="1846"/>
        <end position="1927"/>
    </location>
</feature>
<feature type="compositionally biased region" description="Basic residues" evidence="1">
    <location>
        <begin position="1700"/>
        <end position="1710"/>
    </location>
</feature>
<gene>
    <name evidence="4" type="primary">LOC101852261</name>
</gene>
<feature type="compositionally biased region" description="Low complexity" evidence="1">
    <location>
        <begin position="676"/>
        <end position="702"/>
    </location>
</feature>
<feature type="region of interest" description="Disordered" evidence="1">
    <location>
        <begin position="1561"/>
        <end position="1650"/>
    </location>
</feature>
<dbReference type="GeneID" id="101852261"/>
<feature type="compositionally biased region" description="Polar residues" evidence="1">
    <location>
        <begin position="1895"/>
        <end position="1906"/>
    </location>
</feature>
<dbReference type="RefSeq" id="XP_012942256.2">
    <property type="nucleotide sequence ID" value="XM_013086802.2"/>
</dbReference>
<feature type="region of interest" description="Disordered" evidence="1">
    <location>
        <begin position="874"/>
        <end position="928"/>
    </location>
</feature>
<feature type="compositionally biased region" description="Polar residues" evidence="1">
    <location>
        <begin position="1799"/>
        <end position="1809"/>
    </location>
</feature>
<protein>
    <submittedName>
        <fullName evidence="4">Uncharacterized protein LOC101852261</fullName>
    </submittedName>
</protein>
<feature type="compositionally biased region" description="Basic and acidic residues" evidence="1">
    <location>
        <begin position="539"/>
        <end position="552"/>
    </location>
</feature>
<evidence type="ECO:0000256" key="1">
    <source>
        <dbReference type="SAM" id="MobiDB-lite"/>
    </source>
</evidence>
<dbReference type="Proteomes" id="UP000694888">
    <property type="component" value="Unplaced"/>
</dbReference>
<feature type="compositionally biased region" description="Low complexity" evidence="1">
    <location>
        <begin position="208"/>
        <end position="232"/>
    </location>
</feature>
<evidence type="ECO:0000313" key="3">
    <source>
        <dbReference type="Proteomes" id="UP000694888"/>
    </source>
</evidence>
<feature type="compositionally biased region" description="Acidic residues" evidence="1">
    <location>
        <begin position="879"/>
        <end position="899"/>
    </location>
</feature>
<feature type="compositionally biased region" description="Low complexity" evidence="1">
    <location>
        <begin position="167"/>
        <end position="178"/>
    </location>
</feature>
<feature type="compositionally biased region" description="Low complexity" evidence="1">
    <location>
        <begin position="1846"/>
        <end position="1857"/>
    </location>
</feature>